<keyword evidence="1" id="KW-1133">Transmembrane helix</keyword>
<dbReference type="EMBL" id="CP060789">
    <property type="protein sequence ID" value="QNP55114.1"/>
    <property type="molecule type" value="Genomic_DNA"/>
</dbReference>
<feature type="transmembrane region" description="Helical" evidence="1">
    <location>
        <begin position="6"/>
        <end position="33"/>
    </location>
</feature>
<organism evidence="2 3">
    <name type="scientific">Tessaracoccus defluvii</name>
    <dbReference type="NCBI Taxonomy" id="1285901"/>
    <lineage>
        <taxon>Bacteria</taxon>
        <taxon>Bacillati</taxon>
        <taxon>Actinomycetota</taxon>
        <taxon>Actinomycetes</taxon>
        <taxon>Propionibacteriales</taxon>
        <taxon>Propionibacteriaceae</taxon>
        <taxon>Tessaracoccus</taxon>
    </lineage>
</organism>
<reference evidence="2 3" key="1">
    <citation type="submission" date="2020-08" db="EMBL/GenBank/DDBJ databases">
        <title>Genome sequence of Tessaracoccus defluvii JCM 17540T.</title>
        <authorList>
            <person name="Hyun D.-W."/>
            <person name="Bae J.-W."/>
        </authorList>
    </citation>
    <scope>NUCLEOTIDE SEQUENCE [LARGE SCALE GENOMIC DNA]</scope>
    <source>
        <strain evidence="2 3">JCM 17540</strain>
    </source>
</reference>
<evidence type="ECO:0000313" key="3">
    <source>
        <dbReference type="Proteomes" id="UP000516117"/>
    </source>
</evidence>
<gene>
    <name evidence="2" type="ORF">H9L22_12715</name>
</gene>
<protein>
    <recommendedName>
        <fullName evidence="4">PH domain-containing protein</fullName>
    </recommendedName>
</protein>
<evidence type="ECO:0000256" key="1">
    <source>
        <dbReference type="SAM" id="Phobius"/>
    </source>
</evidence>
<evidence type="ECO:0008006" key="4">
    <source>
        <dbReference type="Google" id="ProtNLM"/>
    </source>
</evidence>
<sequence>MSLSSGWHVAFAVIGGVLLVAGLALTALALYVMRQATLRLTLREDGYAVTGNGTRLEGAWREVTRVTATKERERLTIHHHDDRRTNLVFPIAQNSQIDDVIADVRGRLDAARFRD</sequence>
<proteinExistence type="predicted"/>
<keyword evidence="3" id="KW-1185">Reference proteome</keyword>
<keyword evidence="1" id="KW-0812">Transmembrane</keyword>
<dbReference type="AlphaFoldDB" id="A0A7H0H3J8"/>
<evidence type="ECO:0000313" key="2">
    <source>
        <dbReference type="EMBL" id="QNP55114.1"/>
    </source>
</evidence>
<dbReference type="Proteomes" id="UP000516117">
    <property type="component" value="Chromosome"/>
</dbReference>
<accession>A0A7H0H3J8</accession>
<dbReference type="KEGG" id="tdf:H9L22_12715"/>
<keyword evidence="1" id="KW-0472">Membrane</keyword>
<name>A0A7H0H3J8_9ACTN</name>
<dbReference type="RefSeq" id="WP_187720250.1">
    <property type="nucleotide sequence ID" value="NZ_CP060789.1"/>
</dbReference>